<protein>
    <submittedName>
        <fullName evidence="2">Uncharacterized protein</fullName>
    </submittedName>
</protein>
<evidence type="ECO:0000313" key="3">
    <source>
        <dbReference type="Proteomes" id="UP001253637"/>
    </source>
</evidence>
<sequence length="170" mass="18168">MAIVPRGERARDAAGARLRRLLSAATARSRLASDPIVVVVVVTWQLCSFYLYALEARSRWCGTVDDAIRCVSLLLFFPLLLLFFPGSSCWGRSEVGAGVVGPRLVFPLAVRLFSGAAGLACVRVIRPGGARARASLLCSLFSCSSFPGSAPAPARLVFSFLEGLNHKGNK</sequence>
<dbReference type="EMBL" id="LC625835">
    <property type="protein sequence ID" value="BCU03763.1"/>
    <property type="molecule type" value="Genomic_DNA"/>
</dbReference>
<feature type="transmembrane region" description="Helical" evidence="1">
    <location>
        <begin position="36"/>
        <end position="54"/>
    </location>
</feature>
<name>A0A811BP77_9VIRU</name>
<reference evidence="2" key="1">
    <citation type="submission" date="2021-04" db="EMBL/GenBank/DDBJ databases">
        <title>Draft Genome Sequence of Pandoravirus japonicus, Isolated from the Sabaishi River of Niigata, Japan.</title>
        <authorList>
            <person name="Hosokawa N."/>
            <person name="Takahashi H."/>
            <person name="Aoki K."/>
            <person name="Takemura M."/>
        </authorList>
    </citation>
    <scope>NUCLEOTIDE SEQUENCE</scope>
</reference>
<feature type="transmembrane region" description="Helical" evidence="1">
    <location>
        <begin position="104"/>
        <end position="125"/>
    </location>
</feature>
<keyword evidence="1" id="KW-0472">Membrane</keyword>
<keyword evidence="1" id="KW-1133">Transmembrane helix</keyword>
<keyword evidence="1" id="KW-0812">Transmembrane</keyword>
<accession>A0A811BP77</accession>
<evidence type="ECO:0000256" key="1">
    <source>
        <dbReference type="SAM" id="Phobius"/>
    </source>
</evidence>
<evidence type="ECO:0000313" key="2">
    <source>
        <dbReference type="EMBL" id="BCU03763.1"/>
    </source>
</evidence>
<dbReference type="Proteomes" id="UP001253637">
    <property type="component" value="Segment"/>
</dbReference>
<organism evidence="2 3">
    <name type="scientific">Pandoravirus japonicus</name>
    <dbReference type="NCBI Taxonomy" id="2823154"/>
    <lineage>
        <taxon>Viruses</taxon>
        <taxon>Pandoravirus</taxon>
    </lineage>
</organism>
<feature type="transmembrane region" description="Helical" evidence="1">
    <location>
        <begin position="66"/>
        <end position="84"/>
    </location>
</feature>
<proteinExistence type="predicted"/>